<feature type="non-terminal residue" evidence="1">
    <location>
        <position position="63"/>
    </location>
</feature>
<comment type="caution">
    <text evidence="1">The sequence shown here is derived from an EMBL/GenBank/DDBJ whole genome shotgun (WGS) entry which is preliminary data.</text>
</comment>
<dbReference type="EMBL" id="AMCI01005179">
    <property type="protein sequence ID" value="EJW96633.1"/>
    <property type="molecule type" value="Genomic_DNA"/>
</dbReference>
<gene>
    <name evidence="1" type="ORF">EVA_15260</name>
</gene>
<reference evidence="1" key="1">
    <citation type="journal article" date="2012" name="PLoS ONE">
        <title>Gene sets for utilization of primary and secondary nutrition supplies in the distal gut of endangered iberian lynx.</title>
        <authorList>
            <person name="Alcaide M."/>
            <person name="Messina E."/>
            <person name="Richter M."/>
            <person name="Bargiela R."/>
            <person name="Peplies J."/>
            <person name="Huws S.A."/>
            <person name="Newbold C.J."/>
            <person name="Golyshin P.N."/>
            <person name="Simon M.A."/>
            <person name="Lopez G."/>
            <person name="Yakimov M.M."/>
            <person name="Ferrer M."/>
        </authorList>
    </citation>
    <scope>NUCLEOTIDE SEQUENCE</scope>
</reference>
<evidence type="ECO:0000313" key="1">
    <source>
        <dbReference type="EMBL" id="EJW96633.1"/>
    </source>
</evidence>
<protein>
    <submittedName>
        <fullName evidence="1">Uncharacterized protein</fullName>
    </submittedName>
</protein>
<dbReference type="AlphaFoldDB" id="J9FQ80"/>
<accession>J9FQ80</accession>
<organism evidence="1">
    <name type="scientific">gut metagenome</name>
    <dbReference type="NCBI Taxonomy" id="749906"/>
    <lineage>
        <taxon>unclassified sequences</taxon>
        <taxon>metagenomes</taxon>
        <taxon>organismal metagenomes</taxon>
    </lineage>
</organism>
<sequence length="63" mass="7288">MKLQELFNRHFADCGKEFVELLQYAKSRDFTFDDIVQAADECKKYGARHLSADMLKSQMLAQG</sequence>
<name>J9FQ80_9ZZZZ</name>
<proteinExistence type="predicted"/>